<evidence type="ECO:0000256" key="1">
    <source>
        <dbReference type="SAM" id="MobiDB-lite"/>
    </source>
</evidence>
<dbReference type="RefSeq" id="WP_096335444.1">
    <property type="nucleotide sequence ID" value="NZ_CP010802.1"/>
</dbReference>
<accession>A0A0M3QGB9</accession>
<reference evidence="2 3" key="1">
    <citation type="submission" date="2015-07" db="EMBL/GenBank/DDBJ databases">
        <title>Isolation and Genomic Characterization of a Novel Halophilic Metal-Reducing Deltaproteobacterium from the Deep Subsurface.</title>
        <authorList>
            <person name="Badalamenti J.P."/>
            <person name="Summers Z.M."/>
            <person name="Gralnick J.A."/>
            <person name="Bond D.R."/>
        </authorList>
    </citation>
    <scope>NUCLEOTIDE SEQUENCE [LARGE SCALE GENOMIC DNA]</scope>
    <source>
        <strain evidence="2 3">WTL</strain>
    </source>
</reference>
<dbReference type="Proteomes" id="UP000057158">
    <property type="component" value="Chromosome"/>
</dbReference>
<proteinExistence type="predicted"/>
<dbReference type="Pfam" id="PF11950">
    <property type="entry name" value="DUF3467"/>
    <property type="match status" value="1"/>
</dbReference>
<dbReference type="PATRIC" id="fig|1603606.3.peg.3216"/>
<organism evidence="2 3">
    <name type="scientific">Desulfuromonas soudanensis</name>
    <dbReference type="NCBI Taxonomy" id="1603606"/>
    <lineage>
        <taxon>Bacteria</taxon>
        <taxon>Pseudomonadati</taxon>
        <taxon>Thermodesulfobacteriota</taxon>
        <taxon>Desulfuromonadia</taxon>
        <taxon>Desulfuromonadales</taxon>
        <taxon>Desulfuromonadaceae</taxon>
        <taxon>Desulfuromonas</taxon>
    </lineage>
</organism>
<dbReference type="KEGG" id="des:DSOUD_2982"/>
<evidence type="ECO:0008006" key="4">
    <source>
        <dbReference type="Google" id="ProtNLM"/>
    </source>
</evidence>
<dbReference type="EMBL" id="CP010802">
    <property type="protein sequence ID" value="ALC17709.1"/>
    <property type="molecule type" value="Genomic_DNA"/>
</dbReference>
<feature type="region of interest" description="Disordered" evidence="1">
    <location>
        <begin position="80"/>
        <end position="100"/>
    </location>
</feature>
<evidence type="ECO:0000313" key="3">
    <source>
        <dbReference type="Proteomes" id="UP000057158"/>
    </source>
</evidence>
<evidence type="ECO:0000313" key="2">
    <source>
        <dbReference type="EMBL" id="ALC17709.1"/>
    </source>
</evidence>
<gene>
    <name evidence="2" type="ORF">DSOUD_2982</name>
</gene>
<sequence length="100" mass="11155">MSEKKPAEVKLEIQLDEEMAQGVYANLAVVNHSDSEFTLDFIFVPPQAPRAKVRSRVITSPRHVKRLIAALQDNLARYERTHGAVEGERPKPAPDGGKVH</sequence>
<protein>
    <recommendedName>
        <fullName evidence="4">DUF3467 domain-containing protein</fullName>
    </recommendedName>
</protein>
<dbReference type="STRING" id="1603606.DSOUD_2982"/>
<keyword evidence="3" id="KW-1185">Reference proteome</keyword>
<name>A0A0M3QGB9_9BACT</name>
<dbReference type="AlphaFoldDB" id="A0A0M3QGB9"/>
<dbReference type="OrthoDB" id="9813817at2"/>
<dbReference type="InterPro" id="IPR021857">
    <property type="entry name" value="DUF3467"/>
</dbReference>